<dbReference type="EMBL" id="JAKLTQ010000001">
    <property type="protein sequence ID" value="MCG2620735.1"/>
    <property type="molecule type" value="Genomic_DNA"/>
</dbReference>
<dbReference type="InterPro" id="IPR011322">
    <property type="entry name" value="N-reg_PII-like_a/b"/>
</dbReference>
<dbReference type="SMART" id="SM00938">
    <property type="entry name" value="P-II"/>
    <property type="match status" value="1"/>
</dbReference>
<proteinExistence type="predicted"/>
<dbReference type="SUPFAM" id="SSF54913">
    <property type="entry name" value="GlnB-like"/>
    <property type="match status" value="1"/>
</dbReference>
<gene>
    <name evidence="1" type="ORF">LVY72_02280</name>
</gene>
<dbReference type="RefSeq" id="WP_237817823.1">
    <property type="nucleotide sequence ID" value="NZ_JAKLTQ010000001.1"/>
</dbReference>
<keyword evidence="2" id="KW-1185">Reference proteome</keyword>
<name>A0ABS9L2A4_9MICC</name>
<comment type="caution">
    <text evidence="1">The sequence shown here is derived from an EMBL/GenBank/DDBJ whole genome shotgun (WGS) entry which is preliminary data.</text>
</comment>
<reference evidence="1" key="1">
    <citation type="submission" date="2022-01" db="EMBL/GenBank/DDBJ databases">
        <authorList>
            <person name="Jo J.-H."/>
            <person name="Im W.-T."/>
        </authorList>
    </citation>
    <scope>NUCLEOTIDE SEQUENCE</scope>
    <source>
        <strain evidence="1">I2-34</strain>
    </source>
</reference>
<protein>
    <submittedName>
        <fullName evidence="1">P-II family nitrogen regulator</fullName>
    </submittedName>
</protein>
<dbReference type="PRINTS" id="PR00340">
    <property type="entry name" value="PIIGLNB"/>
</dbReference>
<dbReference type="Proteomes" id="UP001165368">
    <property type="component" value="Unassembled WGS sequence"/>
</dbReference>
<organism evidence="1 2">
    <name type="scientific">Arthrobacter hankyongi</name>
    <dbReference type="NCBI Taxonomy" id="2904801"/>
    <lineage>
        <taxon>Bacteria</taxon>
        <taxon>Bacillati</taxon>
        <taxon>Actinomycetota</taxon>
        <taxon>Actinomycetes</taxon>
        <taxon>Micrococcales</taxon>
        <taxon>Micrococcaceae</taxon>
        <taxon>Arthrobacter</taxon>
    </lineage>
</organism>
<accession>A0ABS9L2A4</accession>
<dbReference type="InterPro" id="IPR015867">
    <property type="entry name" value="N-reg_PII/ATP_PRibTrfase_C"/>
</dbReference>
<dbReference type="PANTHER" id="PTHR30115:SF11">
    <property type="entry name" value="NITROGEN REGULATORY PROTEIN P-II HOMOLOG"/>
    <property type="match status" value="1"/>
</dbReference>
<dbReference type="PANTHER" id="PTHR30115">
    <property type="entry name" value="NITROGEN REGULATORY PROTEIN P-II"/>
    <property type="match status" value="1"/>
</dbReference>
<dbReference type="InterPro" id="IPR002187">
    <property type="entry name" value="N-reg_PII"/>
</dbReference>
<evidence type="ECO:0000313" key="1">
    <source>
        <dbReference type="EMBL" id="MCG2620735.1"/>
    </source>
</evidence>
<dbReference type="Pfam" id="PF00543">
    <property type="entry name" value="P-II"/>
    <property type="match status" value="1"/>
</dbReference>
<dbReference type="PROSITE" id="PS51343">
    <property type="entry name" value="PII_GLNB_DOM"/>
    <property type="match status" value="1"/>
</dbReference>
<sequence length="114" mass="12038">MQLITAVIQPGKLEDVKAALKGLGVAGMTITTVSGIGRQGGHTETYRGAVIKVETVPKVRLELLATDEDVDWIINEIVAAARTGHIGDGKIWVVPATQVIRVSTGEKGVDAIRP</sequence>
<dbReference type="Gene3D" id="3.30.70.120">
    <property type="match status" value="1"/>
</dbReference>
<evidence type="ECO:0000313" key="2">
    <source>
        <dbReference type="Proteomes" id="UP001165368"/>
    </source>
</evidence>